<evidence type="ECO:0000256" key="12">
    <source>
        <dbReference type="ARBA" id="ARBA00022989"/>
    </source>
</evidence>
<dbReference type="SUPFAM" id="SSF81653">
    <property type="entry name" value="Calcium ATPase, transduction domain A"/>
    <property type="match status" value="1"/>
</dbReference>
<evidence type="ECO:0000256" key="10">
    <source>
        <dbReference type="ARBA" id="ARBA00022958"/>
    </source>
</evidence>
<dbReference type="InterPro" id="IPR005775">
    <property type="entry name" value="P-type_ATPase_IIC"/>
</dbReference>
<dbReference type="PANTHER" id="PTHR43294">
    <property type="entry name" value="SODIUM/POTASSIUM-TRANSPORTING ATPASE SUBUNIT ALPHA"/>
    <property type="match status" value="1"/>
</dbReference>
<evidence type="ECO:0000256" key="6">
    <source>
        <dbReference type="ARBA" id="ARBA00022553"/>
    </source>
</evidence>
<comment type="subcellular location">
    <subcellularLocation>
        <location evidence="1">Cell membrane</location>
        <topology evidence="1">Multi-pass membrane protein</topology>
    </subcellularLocation>
</comment>
<feature type="transmembrane region" description="Helical" evidence="16">
    <location>
        <begin position="478"/>
        <end position="503"/>
    </location>
</feature>
<dbReference type="InterPro" id="IPR044492">
    <property type="entry name" value="P_typ_ATPase_HD_dom"/>
</dbReference>
<keyword evidence="9" id="KW-0067">ATP-binding</keyword>
<dbReference type="InterPro" id="IPR001757">
    <property type="entry name" value="P_typ_ATPase"/>
</dbReference>
<sequence length="1411" mass="154014">MGKFAQAPCNTIISNARTFAVVVINLSVCILLSRIIELGFCVIMDVSYGLNSGLVFLTLVTLGLSTTVQQEADKTNDVFSDRASRLTLLQDLFPNPAADPVADPSNNIVTSKAQKEFKRVQASFQPFKQLPPDLQSLFSELTATKEASTTPIPTTTTTTSTSTTATTEAPTTTSTTTERTTTSSPTEVPTMVRTTEQSTAILRVATPEAPTTTSTTTERTTTSSPTEVPTMVRTTEQSSTILRVAIPEAATPTTGDQVQRKKDAADPQDGTTCSPDTRSPSWAARPVGLCCATENLAAAFTRQPGMEASAAAMACAAFDGHWCTYEWRREFDVDTGKHGSDPILLKIFAISNHKIHSRNCWTSETSEIGLDRICRQAVAPLMLAMVFMMSTSEIALRHRHNDEVTAEESATRKKLKALGDLKQEMTADDHSLPINRLLAKLSVDPEVGLLDSEAAKRLAQGKGNTLTPPKKTPEVVKYCFEMVGGFGPLLLCGAILSLVAYIIQCSVGPAPLDNLYIAVVLFAIDILTGSFSYYQTRSSEKIMESFKRFLPPTANVRRGGEWKTVVAGSLVVGDIVEVKGGDRIPADLRLLTSQGLKIDNSSLTGESELQRRFASDGETEGVLEARNMCFYTTYAVEGEGTAVVVRTGDDTVMGRIALLTTALANDSTPIGREIERCVLIIIAIAVVMGAVYVAVAFSLGVGWLDVVTLSLGLMVGNIPGGLLIMVTAMLAVTAKRLTAMNCLVKNLEAVETLGSCSVICSDKTGTLTQNRMTVAHIWLDDRFLLSDDVLDMMADKKNASPSSSFADLMRIAGLCSRAKFRPEDMALPIAKRRVVGDASESAILRFEHTIYREDDAEKERLRDSNKIVAEIPFNSTNKFHLSIHEREGGDGYVVLMKGAPERILERCSTILIEGRDLPLDAQWKRKFSEAYLEFGGLGERVLGFADLVLRGDEFPHPYPFDVDLQNFPMEGLRFVGLISMSDPPRAAVPDAVAKCRSAGIRVIMVTGDHPVTAKAIARAVGIISAGSFTVEDLAEQGDLQPWEIDPADASAAVVHGSDLSEMSAGKLDKLLLSHPEIVFARTSPQQKLLIVEACQRIGAIVAVTGDGVNDSPALKKADIGIAMGITGSDVSKQAADMVLLDDNFASIVSGIEEGRLIFDNIKKTCCYAMTTDLPEIAPVILYFVLDIPLGLYTISMILLNCVTDLMPAISLAYESAESDTMKLPPRKQSERLINSNLIQAVYLQIGIIECFGAFFVYFVTFAEAGFWPGSVLGLRSSWEDFDNDALKDSYGQEWNYAQRKHLEHTVQSGFFLAVVMQNIVHLLMRRCRRKSLFQKGMGNRFLIFAIFFESALACLFVYTPGLHTVLGFSFVWPVWVLAVLPFCLLIFVYDESRRLLISRYPHGWIEHNLYV</sequence>
<feature type="region of interest" description="Disordered" evidence="15">
    <location>
        <begin position="247"/>
        <end position="279"/>
    </location>
</feature>
<organism evidence="18 19">
    <name type="scientific">Hypsibius exemplaris</name>
    <name type="common">Freshwater tardigrade</name>
    <dbReference type="NCBI Taxonomy" id="2072580"/>
    <lineage>
        <taxon>Eukaryota</taxon>
        <taxon>Metazoa</taxon>
        <taxon>Ecdysozoa</taxon>
        <taxon>Tardigrada</taxon>
        <taxon>Eutardigrada</taxon>
        <taxon>Parachela</taxon>
        <taxon>Hypsibioidea</taxon>
        <taxon>Hypsibiidae</taxon>
        <taxon>Hypsibius</taxon>
    </lineage>
</organism>
<dbReference type="Proteomes" id="UP000192578">
    <property type="component" value="Unassembled WGS sequence"/>
</dbReference>
<name>A0A9X6NNZ2_HYPEX</name>
<dbReference type="PRINTS" id="PR00121">
    <property type="entry name" value="NAKATPASE"/>
</dbReference>
<evidence type="ECO:0000313" key="19">
    <source>
        <dbReference type="Proteomes" id="UP000192578"/>
    </source>
</evidence>
<dbReference type="InterPro" id="IPR006068">
    <property type="entry name" value="ATPase_P-typ_cation-transptr_C"/>
</dbReference>
<feature type="region of interest" description="Disordered" evidence="15">
    <location>
        <begin position="206"/>
        <end position="230"/>
    </location>
</feature>
<evidence type="ECO:0000256" key="1">
    <source>
        <dbReference type="ARBA" id="ARBA00004651"/>
    </source>
</evidence>
<comment type="caution">
    <text evidence="18">The sequence shown here is derived from an EMBL/GenBank/DDBJ whole genome shotgun (WGS) entry which is preliminary data.</text>
</comment>
<dbReference type="SUPFAM" id="SSF81660">
    <property type="entry name" value="Metal cation-transporting ATPase, ATP-binding domain N"/>
    <property type="match status" value="1"/>
</dbReference>
<dbReference type="NCBIfam" id="TIGR01494">
    <property type="entry name" value="ATPase_P-type"/>
    <property type="match status" value="2"/>
</dbReference>
<evidence type="ECO:0000256" key="16">
    <source>
        <dbReference type="SAM" id="Phobius"/>
    </source>
</evidence>
<comment type="similarity">
    <text evidence="2">Belongs to the cation transport ATPase (P-type) (TC 3.A.3) family. Type IIC subfamily.</text>
</comment>
<accession>A0A9X6NNZ2</accession>
<feature type="transmembrane region" description="Helical" evidence="16">
    <location>
        <begin position="515"/>
        <end position="534"/>
    </location>
</feature>
<dbReference type="SFLD" id="SFLDS00003">
    <property type="entry name" value="Haloacid_Dehalogenase"/>
    <property type="match status" value="1"/>
</dbReference>
<dbReference type="FunFam" id="3.40.50.1000:FF:000083">
    <property type="entry name" value="Sodium/potassium-transporting ATPase subunit alpha"/>
    <property type="match status" value="1"/>
</dbReference>
<evidence type="ECO:0000256" key="7">
    <source>
        <dbReference type="ARBA" id="ARBA00022692"/>
    </source>
</evidence>
<dbReference type="GO" id="GO:0016887">
    <property type="term" value="F:ATP hydrolysis activity"/>
    <property type="evidence" value="ECO:0007669"/>
    <property type="project" value="InterPro"/>
</dbReference>
<keyword evidence="11" id="KW-1278">Translocase</keyword>
<feature type="transmembrane region" description="Helical" evidence="16">
    <location>
        <begin position="48"/>
        <end position="68"/>
    </location>
</feature>
<evidence type="ECO:0000256" key="8">
    <source>
        <dbReference type="ARBA" id="ARBA00022741"/>
    </source>
</evidence>
<keyword evidence="14 16" id="KW-0472">Membrane</keyword>
<dbReference type="Pfam" id="PF00690">
    <property type="entry name" value="Cation_ATPase_N"/>
    <property type="match status" value="1"/>
</dbReference>
<dbReference type="InterPro" id="IPR018303">
    <property type="entry name" value="ATPase_P-typ_P_site"/>
</dbReference>
<dbReference type="GO" id="GO:0005524">
    <property type="term" value="F:ATP binding"/>
    <property type="evidence" value="ECO:0007669"/>
    <property type="project" value="UniProtKB-KW"/>
</dbReference>
<dbReference type="Gene3D" id="2.70.150.10">
    <property type="entry name" value="Calcium-transporting ATPase, cytoplasmic transduction domain A"/>
    <property type="match status" value="1"/>
</dbReference>
<feature type="transmembrane region" description="Helical" evidence="16">
    <location>
        <begin position="709"/>
        <end position="732"/>
    </location>
</feature>
<feature type="region of interest" description="Disordered" evidence="15">
    <location>
        <begin position="144"/>
        <end position="188"/>
    </location>
</feature>
<dbReference type="GO" id="GO:1902600">
    <property type="term" value="P:proton transmembrane transport"/>
    <property type="evidence" value="ECO:0007669"/>
    <property type="project" value="TreeGrafter"/>
</dbReference>
<feature type="transmembrane region" description="Helical" evidence="16">
    <location>
        <begin position="677"/>
        <end position="703"/>
    </location>
</feature>
<evidence type="ECO:0000256" key="2">
    <source>
        <dbReference type="ARBA" id="ARBA00006934"/>
    </source>
</evidence>
<dbReference type="EMBL" id="MTYJ01000306">
    <property type="protein sequence ID" value="OWA53169.1"/>
    <property type="molecule type" value="Genomic_DNA"/>
</dbReference>
<feature type="domain" description="Cation-transporting P-type ATPase N-terminal" evidence="17">
    <location>
        <begin position="428"/>
        <end position="502"/>
    </location>
</feature>
<dbReference type="SMART" id="SM00831">
    <property type="entry name" value="Cation_ATPase_N"/>
    <property type="match status" value="1"/>
</dbReference>
<feature type="transmembrane region" description="Helical" evidence="16">
    <location>
        <begin position="1237"/>
        <end position="1259"/>
    </location>
</feature>
<dbReference type="SFLD" id="SFLDF00027">
    <property type="entry name" value="p-type_atpase"/>
    <property type="match status" value="1"/>
</dbReference>
<keyword evidence="4" id="KW-1003">Cell membrane</keyword>
<keyword evidence="6" id="KW-0597">Phosphoprotein</keyword>
<feature type="compositionally biased region" description="Polar residues" evidence="15">
    <location>
        <begin position="269"/>
        <end position="279"/>
    </location>
</feature>
<dbReference type="FunFam" id="1.20.1110.10:FF:000095">
    <property type="entry name" value="Sodium/potassium-transporting ATPase subunit alpha-1"/>
    <property type="match status" value="1"/>
</dbReference>
<dbReference type="Gene3D" id="3.40.1110.10">
    <property type="entry name" value="Calcium-transporting ATPase, cytoplasmic domain N"/>
    <property type="match status" value="1"/>
</dbReference>
<dbReference type="GO" id="GO:0005391">
    <property type="term" value="F:P-type sodium:potassium-exchanging transporter activity"/>
    <property type="evidence" value="ECO:0007669"/>
    <property type="project" value="TreeGrafter"/>
</dbReference>
<evidence type="ECO:0000256" key="9">
    <source>
        <dbReference type="ARBA" id="ARBA00022840"/>
    </source>
</evidence>
<dbReference type="InterPro" id="IPR036412">
    <property type="entry name" value="HAD-like_sf"/>
</dbReference>
<dbReference type="InterPro" id="IPR023299">
    <property type="entry name" value="ATPase_P-typ_cyto_dom_N"/>
</dbReference>
<dbReference type="PANTHER" id="PTHR43294:SF21">
    <property type="entry name" value="CATION TRANSPORTING ATPASE"/>
    <property type="match status" value="1"/>
</dbReference>
<dbReference type="SUPFAM" id="SSF81665">
    <property type="entry name" value="Calcium ATPase, transmembrane domain M"/>
    <property type="match status" value="1"/>
</dbReference>
<keyword evidence="7 16" id="KW-0812">Transmembrane</keyword>
<feature type="transmembrane region" description="Helical" evidence="16">
    <location>
        <begin position="1304"/>
        <end position="1320"/>
    </location>
</feature>
<dbReference type="InterPro" id="IPR008250">
    <property type="entry name" value="ATPase_P-typ_transduc_dom_A_sf"/>
</dbReference>
<keyword evidence="5" id="KW-0633">Potassium transport</keyword>
<feature type="transmembrane region" description="Helical" evidence="16">
    <location>
        <begin position="1341"/>
        <end position="1358"/>
    </location>
</feature>
<dbReference type="Gene3D" id="3.40.50.1000">
    <property type="entry name" value="HAD superfamily/HAD-like"/>
    <property type="match status" value="1"/>
</dbReference>
<reference evidence="19" key="1">
    <citation type="submission" date="2017-01" db="EMBL/GenBank/DDBJ databases">
        <title>Comparative genomics of anhydrobiosis in the tardigrade Hypsibius dujardini.</title>
        <authorList>
            <person name="Yoshida Y."/>
            <person name="Koutsovoulos G."/>
            <person name="Laetsch D."/>
            <person name="Stevens L."/>
            <person name="Kumar S."/>
            <person name="Horikawa D."/>
            <person name="Ishino K."/>
            <person name="Komine S."/>
            <person name="Tomita M."/>
            <person name="Blaxter M."/>
            <person name="Arakawa K."/>
        </authorList>
    </citation>
    <scope>NUCLEOTIDE SEQUENCE [LARGE SCALE GENOMIC DNA]</scope>
    <source>
        <strain evidence="19">Z151</strain>
    </source>
</reference>
<feature type="transmembrane region" description="Helical" evidence="16">
    <location>
        <begin position="12"/>
        <end position="36"/>
    </location>
</feature>
<dbReference type="GO" id="GO:0030007">
    <property type="term" value="P:intracellular potassium ion homeostasis"/>
    <property type="evidence" value="ECO:0007669"/>
    <property type="project" value="TreeGrafter"/>
</dbReference>
<keyword evidence="12 16" id="KW-1133">Transmembrane helix</keyword>
<dbReference type="OrthoDB" id="158672at2759"/>
<dbReference type="Pfam" id="PF00122">
    <property type="entry name" value="E1-E2_ATPase"/>
    <property type="match status" value="1"/>
</dbReference>
<evidence type="ECO:0000256" key="13">
    <source>
        <dbReference type="ARBA" id="ARBA00023065"/>
    </source>
</evidence>
<feature type="transmembrane region" description="Helical" evidence="16">
    <location>
        <begin position="1370"/>
        <end position="1389"/>
    </location>
</feature>
<dbReference type="SUPFAM" id="SSF56784">
    <property type="entry name" value="HAD-like"/>
    <property type="match status" value="1"/>
</dbReference>
<dbReference type="GO" id="GO:0005886">
    <property type="term" value="C:plasma membrane"/>
    <property type="evidence" value="ECO:0007669"/>
    <property type="project" value="UniProtKB-SubCell"/>
</dbReference>
<dbReference type="SFLD" id="SFLDG00002">
    <property type="entry name" value="C1.7:_P-type_atpase_like"/>
    <property type="match status" value="1"/>
</dbReference>
<dbReference type="FunFam" id="3.40.50.1000:FF:000001">
    <property type="entry name" value="Phospholipid-transporting ATPase IC"/>
    <property type="match status" value="1"/>
</dbReference>
<keyword evidence="13" id="KW-0406">Ion transport</keyword>
<evidence type="ECO:0000259" key="17">
    <source>
        <dbReference type="SMART" id="SM00831"/>
    </source>
</evidence>
<keyword evidence="10" id="KW-0630">Potassium</keyword>
<evidence type="ECO:0000256" key="14">
    <source>
        <dbReference type="ARBA" id="ARBA00023136"/>
    </source>
</evidence>
<dbReference type="InterPro" id="IPR059000">
    <property type="entry name" value="ATPase_P-type_domA"/>
</dbReference>
<protein>
    <submittedName>
        <fullName evidence="18">Sodium/potassium-transporting ATPase subunit alpha-2</fullName>
    </submittedName>
</protein>
<keyword evidence="8" id="KW-0547">Nucleotide-binding</keyword>
<evidence type="ECO:0000313" key="18">
    <source>
        <dbReference type="EMBL" id="OWA53169.1"/>
    </source>
</evidence>
<dbReference type="GO" id="GO:0006883">
    <property type="term" value="P:intracellular sodium ion homeostasis"/>
    <property type="evidence" value="ECO:0007669"/>
    <property type="project" value="TreeGrafter"/>
</dbReference>
<dbReference type="GO" id="GO:0036376">
    <property type="term" value="P:sodium ion export across plasma membrane"/>
    <property type="evidence" value="ECO:0007669"/>
    <property type="project" value="TreeGrafter"/>
</dbReference>
<dbReference type="Pfam" id="PF13246">
    <property type="entry name" value="Cation_ATPase"/>
    <property type="match status" value="1"/>
</dbReference>
<keyword evidence="3" id="KW-0813">Transport</keyword>
<dbReference type="NCBIfam" id="TIGR01106">
    <property type="entry name" value="ATPase-IIC_X-K"/>
    <property type="match status" value="1"/>
</dbReference>
<dbReference type="InterPro" id="IPR004014">
    <property type="entry name" value="ATPase_P-typ_cation-transptr_N"/>
</dbReference>
<dbReference type="InterPro" id="IPR050510">
    <property type="entry name" value="Cation_transp_ATPase_P-type"/>
</dbReference>
<evidence type="ECO:0000256" key="3">
    <source>
        <dbReference type="ARBA" id="ARBA00022448"/>
    </source>
</evidence>
<dbReference type="CDD" id="cd01427">
    <property type="entry name" value="HAD_like"/>
    <property type="match status" value="1"/>
</dbReference>
<evidence type="ECO:0000256" key="4">
    <source>
        <dbReference type="ARBA" id="ARBA00022475"/>
    </source>
</evidence>
<keyword evidence="19" id="KW-1185">Reference proteome</keyword>
<dbReference type="Gene3D" id="1.20.1110.10">
    <property type="entry name" value="Calcium-transporting ATPase, transmembrane domain"/>
    <property type="match status" value="1"/>
</dbReference>
<dbReference type="GO" id="GO:1990573">
    <property type="term" value="P:potassium ion import across plasma membrane"/>
    <property type="evidence" value="ECO:0007669"/>
    <property type="project" value="TreeGrafter"/>
</dbReference>
<dbReference type="FunFam" id="3.40.1110.10:FF:000001">
    <property type="entry name" value="Sodium/potassium-transporting ATPase subunit alpha"/>
    <property type="match status" value="1"/>
</dbReference>
<dbReference type="PRINTS" id="PR00119">
    <property type="entry name" value="CATATPASE"/>
</dbReference>
<evidence type="ECO:0000256" key="5">
    <source>
        <dbReference type="ARBA" id="ARBA00022538"/>
    </source>
</evidence>
<dbReference type="InterPro" id="IPR023214">
    <property type="entry name" value="HAD_sf"/>
</dbReference>
<proteinExistence type="inferred from homology"/>
<evidence type="ECO:0000256" key="11">
    <source>
        <dbReference type="ARBA" id="ARBA00022967"/>
    </source>
</evidence>
<dbReference type="Pfam" id="PF00689">
    <property type="entry name" value="Cation_ATPase_C"/>
    <property type="match status" value="1"/>
</dbReference>
<gene>
    <name evidence="18" type="ORF">BV898_17603</name>
</gene>
<dbReference type="PROSITE" id="PS00154">
    <property type="entry name" value="ATPASE_E1_E2"/>
    <property type="match status" value="1"/>
</dbReference>
<evidence type="ECO:0000256" key="15">
    <source>
        <dbReference type="SAM" id="MobiDB-lite"/>
    </source>
</evidence>
<dbReference type="InterPro" id="IPR023298">
    <property type="entry name" value="ATPase_P-typ_TM_dom_sf"/>
</dbReference>